<reference evidence="2 3" key="1">
    <citation type="journal article" date="2009" name="Int. J. Syst. Evol. Microbiol.">
        <title>Paenibacillus contaminans sp. nov., isolated from a contaminated laboratory plate.</title>
        <authorList>
            <person name="Chou J.H."/>
            <person name="Lee J.H."/>
            <person name="Lin M.C."/>
            <person name="Chang P.S."/>
            <person name="Arun A.B."/>
            <person name="Young C.C."/>
            <person name="Chen W.M."/>
        </authorList>
    </citation>
    <scope>NUCLEOTIDE SEQUENCE [LARGE SCALE GENOMIC DNA]</scope>
    <source>
        <strain evidence="2 3">CKOBP-6</strain>
    </source>
</reference>
<dbReference type="Proteomes" id="UP000250369">
    <property type="component" value="Unassembled WGS sequence"/>
</dbReference>
<organism evidence="2 3">
    <name type="scientific">Paenibacillus contaminans</name>
    <dbReference type="NCBI Taxonomy" id="450362"/>
    <lineage>
        <taxon>Bacteria</taxon>
        <taxon>Bacillati</taxon>
        <taxon>Bacillota</taxon>
        <taxon>Bacilli</taxon>
        <taxon>Bacillales</taxon>
        <taxon>Paenibacillaceae</taxon>
        <taxon>Paenibacillus</taxon>
    </lineage>
</organism>
<dbReference type="Gene3D" id="2.60.120.260">
    <property type="entry name" value="Galactose-binding domain-like"/>
    <property type="match status" value="1"/>
</dbReference>
<dbReference type="InterPro" id="IPR029018">
    <property type="entry name" value="Hex-like_dom2"/>
</dbReference>
<dbReference type="EMBL" id="QMFB01000004">
    <property type="protein sequence ID" value="RAV21668.1"/>
    <property type="molecule type" value="Genomic_DNA"/>
</dbReference>
<evidence type="ECO:0008006" key="4">
    <source>
        <dbReference type="Google" id="ProtNLM"/>
    </source>
</evidence>
<accession>A0A329MQF7</accession>
<dbReference type="PANTHER" id="PTHR47406:SF2">
    <property type="entry name" value="ALPHA GLUCURONIDASE N-TERMINAL DOMAIN-CONTAINING PROTEIN"/>
    <property type="match status" value="1"/>
</dbReference>
<keyword evidence="1" id="KW-0378">Hydrolase</keyword>
<dbReference type="Pfam" id="PF16126">
    <property type="entry name" value="DUF4838"/>
    <property type="match status" value="1"/>
</dbReference>
<evidence type="ECO:0000313" key="2">
    <source>
        <dbReference type="EMBL" id="RAV21668.1"/>
    </source>
</evidence>
<comment type="caution">
    <text evidence="2">The sequence shown here is derived from an EMBL/GenBank/DDBJ whole genome shotgun (WGS) entry which is preliminary data.</text>
</comment>
<sequence length="816" mass="91542">MSLKSKHALQIVAGGQPAAIIMISSNADEQTRNSAIKLAAYVKKSTAAELTIWTEDAAAAHCQSLAGKVQIYIGAEGLPAGEPDPLEGMDGDGFVIHQDGERRRLTIAGPTSWGTEFGVNEFLERYAGVRWLAPGEDWEDVPEQKELSVPLNDQVRQEPAFFSREFDVHTSNSPEREAWTRNNRMHGRVEFKHHLFNLFPPGKYKFTHPQYYPSGADLNDIHGWQPCFSAPGIVEEAVANIIAYFDAHPEATSYSLGMNDGRNFCEADPRHPNYPNQDNSIGYPHMSDIYYDWVRQVSEGVFAKHPDKFLGTLSYLNLYDPPANVKLDPRVIVFVTDERLSWGDSELRDAGHALTSRWLQAAPGTAFYEYSFGTPYLLPRAHFNLMAESYKYAKAAGVAAHYAELTPNFGEGPRPWLSTRLQWNPDQDVELLLKDWYERAVGVDAAADLAAYYELWRDFWENRIFRTRWYSEWAYSNPRINYMNFLDDSYLEAVTSADIAQSRILLEAVVNKAATAKQKKRAADLLRAFEYYEASVLSYPEEKIVPHPVNETEAGTLVQSVVLKMKYAEKRRALVEQFAGDIVLRHNFSPYYGYGQTLGGYGRIWTGMTSGELDAIVSWLEQEGSGGAVHSLLQQLADDGAVFAIQNSVRLALSLSQAKENMSHESAEAIPEGADLWDFWLADGIAMHRSDEAARRGSYSVVAKGVKQGGMYQSLAAQPGVYGMYAAYYTPPGQSGKGTIRLQFELYDSQGNEIEVIKPYLGEKHAAQTAGRWSNIHWAGELSEGVESVTVKIILEKFEDEQEIHLDDAAFYQLDR</sequence>
<dbReference type="InterPro" id="IPR032287">
    <property type="entry name" value="DUF4838"/>
</dbReference>
<evidence type="ECO:0000313" key="3">
    <source>
        <dbReference type="Proteomes" id="UP000250369"/>
    </source>
</evidence>
<protein>
    <recommendedName>
        <fullName evidence="4">DUF4838 domain-containing protein</fullName>
    </recommendedName>
</protein>
<proteinExistence type="predicted"/>
<dbReference type="GO" id="GO:0005975">
    <property type="term" value="P:carbohydrate metabolic process"/>
    <property type="evidence" value="ECO:0007669"/>
    <property type="project" value="UniProtKB-ARBA"/>
</dbReference>
<dbReference type="GO" id="GO:0016787">
    <property type="term" value="F:hydrolase activity"/>
    <property type="evidence" value="ECO:0007669"/>
    <property type="project" value="UniProtKB-KW"/>
</dbReference>
<name>A0A329MQF7_9BACL</name>
<evidence type="ECO:0000256" key="1">
    <source>
        <dbReference type="ARBA" id="ARBA00022801"/>
    </source>
</evidence>
<dbReference type="Gene3D" id="3.30.379.10">
    <property type="entry name" value="Chitobiase/beta-hexosaminidase domain 2-like"/>
    <property type="match status" value="1"/>
</dbReference>
<keyword evidence="3" id="KW-1185">Reference proteome</keyword>
<dbReference type="AlphaFoldDB" id="A0A329MQF7"/>
<gene>
    <name evidence="2" type="ORF">DQG23_10475</name>
</gene>
<dbReference type="PANTHER" id="PTHR47406">
    <property type="entry name" value="COAGULATION FACTOR 5/8 TYPE, C-TERMINAL"/>
    <property type="match status" value="1"/>
</dbReference>